<evidence type="ECO:0000256" key="11">
    <source>
        <dbReference type="ARBA" id="ARBA00023136"/>
    </source>
</evidence>
<feature type="transmembrane region" description="Helical" evidence="12">
    <location>
        <begin position="60"/>
        <end position="78"/>
    </location>
</feature>
<feature type="transmembrane region" description="Helical" evidence="12">
    <location>
        <begin position="340"/>
        <end position="362"/>
    </location>
</feature>
<dbReference type="EMBL" id="SAIY01000012">
    <property type="protein sequence ID" value="NGM16019.1"/>
    <property type="molecule type" value="Genomic_DNA"/>
</dbReference>
<dbReference type="PANTHER" id="PTHR30365:SF15">
    <property type="entry name" value="CYTOCHROME BD UBIQUINOL OXIDASE SUBUNIT 1"/>
    <property type="match status" value="1"/>
</dbReference>
<dbReference type="GO" id="GO:0016682">
    <property type="term" value="F:oxidoreductase activity, acting on diphenols and related substances as donors, oxygen as acceptor"/>
    <property type="evidence" value="ECO:0007669"/>
    <property type="project" value="TreeGrafter"/>
</dbReference>
<keyword evidence="9 12" id="KW-1133">Transmembrane helix</keyword>
<dbReference type="GO" id="GO:0020037">
    <property type="term" value="F:heme binding"/>
    <property type="evidence" value="ECO:0007669"/>
    <property type="project" value="TreeGrafter"/>
</dbReference>
<feature type="transmembrane region" description="Helical" evidence="12">
    <location>
        <begin position="134"/>
        <end position="157"/>
    </location>
</feature>
<organism evidence="13 14">
    <name type="scientific">Verrucosispora sioxanthis</name>
    <dbReference type="NCBI Taxonomy" id="2499994"/>
    <lineage>
        <taxon>Bacteria</taxon>
        <taxon>Bacillati</taxon>
        <taxon>Actinomycetota</taxon>
        <taxon>Actinomycetes</taxon>
        <taxon>Micromonosporales</taxon>
        <taxon>Micromonosporaceae</taxon>
        <taxon>Micromonospora</taxon>
    </lineage>
</organism>
<feature type="transmembrane region" description="Helical" evidence="12">
    <location>
        <begin position="227"/>
        <end position="245"/>
    </location>
</feature>
<keyword evidence="3 12" id="KW-0813">Transport</keyword>
<dbReference type="Pfam" id="PF01654">
    <property type="entry name" value="Cyt_bd_oxida_I"/>
    <property type="match status" value="1"/>
</dbReference>
<evidence type="ECO:0000256" key="6">
    <source>
        <dbReference type="ARBA" id="ARBA00022692"/>
    </source>
</evidence>
<keyword evidence="10 12" id="KW-0408">Iron</keyword>
<evidence type="ECO:0000256" key="12">
    <source>
        <dbReference type="PIRNR" id="PIRNR006446"/>
    </source>
</evidence>
<accession>A0A6M1LCT6</accession>
<comment type="similarity">
    <text evidence="2 12">Belongs to the cytochrome ubiquinol oxidase subunit 1 family.</text>
</comment>
<evidence type="ECO:0000256" key="2">
    <source>
        <dbReference type="ARBA" id="ARBA00009819"/>
    </source>
</evidence>
<keyword evidence="14" id="KW-1185">Reference proteome</keyword>
<keyword evidence="7 12" id="KW-0479">Metal-binding</keyword>
<dbReference type="AlphaFoldDB" id="A0A6M1LCT6"/>
<dbReference type="InterPro" id="IPR002585">
    <property type="entry name" value="Cyt-d_ubiquinol_oxidase_su_1"/>
</dbReference>
<evidence type="ECO:0000256" key="1">
    <source>
        <dbReference type="ARBA" id="ARBA00004651"/>
    </source>
</evidence>
<feature type="transmembrane region" description="Helical" evidence="12">
    <location>
        <begin position="23"/>
        <end position="48"/>
    </location>
</feature>
<keyword evidence="6 12" id="KW-0812">Transmembrane</keyword>
<keyword evidence="11 12" id="KW-0472">Membrane</keyword>
<evidence type="ECO:0000256" key="8">
    <source>
        <dbReference type="ARBA" id="ARBA00022982"/>
    </source>
</evidence>
<protein>
    <submittedName>
        <fullName evidence="13">Cytochrome ubiquinol oxidase subunit I</fullName>
    </submittedName>
</protein>
<dbReference type="GO" id="GO:0070069">
    <property type="term" value="C:cytochrome complex"/>
    <property type="evidence" value="ECO:0007669"/>
    <property type="project" value="UniProtKB-UniRule"/>
</dbReference>
<dbReference type="Proteomes" id="UP000478148">
    <property type="component" value="Unassembled WGS sequence"/>
</dbReference>
<feature type="transmembrane region" description="Helical" evidence="12">
    <location>
        <begin position="194"/>
        <end position="215"/>
    </location>
</feature>
<feature type="transmembrane region" description="Helical" evidence="12">
    <location>
        <begin position="374"/>
        <end position="396"/>
    </location>
</feature>
<proteinExistence type="inferred from homology"/>
<evidence type="ECO:0000256" key="9">
    <source>
        <dbReference type="ARBA" id="ARBA00022989"/>
    </source>
</evidence>
<evidence type="ECO:0000256" key="7">
    <source>
        <dbReference type="ARBA" id="ARBA00022723"/>
    </source>
</evidence>
<keyword evidence="5 12" id="KW-0349">Heme</keyword>
<keyword evidence="8 12" id="KW-0249">Electron transport</keyword>
<evidence type="ECO:0000256" key="5">
    <source>
        <dbReference type="ARBA" id="ARBA00022617"/>
    </source>
</evidence>
<comment type="subcellular location">
    <subcellularLocation>
        <location evidence="1">Cell membrane</location>
        <topology evidence="1">Multi-pass membrane protein</topology>
    </subcellularLocation>
</comment>
<comment type="caution">
    <text evidence="13">The sequence shown here is derived from an EMBL/GenBank/DDBJ whole genome shotgun (WGS) entry which is preliminary data.</text>
</comment>
<keyword evidence="4 12" id="KW-1003">Cell membrane</keyword>
<name>A0A6M1LCT6_9ACTN</name>
<feature type="transmembrane region" description="Helical" evidence="12">
    <location>
        <begin position="98"/>
        <end position="122"/>
    </location>
</feature>
<dbReference type="PIRSF" id="PIRSF006446">
    <property type="entry name" value="Cyt_quinol_oxidase_1"/>
    <property type="match status" value="1"/>
</dbReference>
<evidence type="ECO:0000313" key="14">
    <source>
        <dbReference type="Proteomes" id="UP000478148"/>
    </source>
</evidence>
<dbReference type="GO" id="GO:0009055">
    <property type="term" value="F:electron transfer activity"/>
    <property type="evidence" value="ECO:0007669"/>
    <property type="project" value="UniProtKB-UniRule"/>
</dbReference>
<evidence type="ECO:0000313" key="13">
    <source>
        <dbReference type="EMBL" id="NGM16019.1"/>
    </source>
</evidence>
<dbReference type="GO" id="GO:0046872">
    <property type="term" value="F:metal ion binding"/>
    <property type="evidence" value="ECO:0007669"/>
    <property type="project" value="UniProtKB-UniRule"/>
</dbReference>
<evidence type="ECO:0000256" key="10">
    <source>
        <dbReference type="ARBA" id="ARBA00023004"/>
    </source>
</evidence>
<sequence length="478" mass="52501">MTGWGSQVDALDVARWQFGVTTVYHFLFVPLTIGLSVLVAILQTLWHRTGDEKYLKLTKFYGKLFLINFAMGVVTGIVQEFQFGMNWSDYSRFVGDIFGAPLAIEALVAFFLESTFIGLWIFGWDRLPKRLHLASIWAAAIGTNLSAYFILAANSFMQNPVGYRYNPDTGRAELTDFVAVLTNKVALITFPHTIAGAFLVAGSLLVAVALWHLIRNRDSADTPAYRFAARFGAWVTLASATLVVITGDIQGKIMTQVQPMKMAAAEGLYTTESPASFSVLTIGSLDGSRELFALKIPYLLSYLGTGDPNGTVQGINDLQALYSAQYGAGSYTPIIPVTYWSFRLMIGFGLAAAAIALLVLWTQRKGRTVPNSKWLLRAGLAMPILPLLANSFGWIFTEMGRQPWIVFGEMLTRDGVSRSVSLTEVLTSFTAFTLIYAVLAVIEVKLLIRYAKAGVPEVTPAPEPDDTDDAERPLAFAY</sequence>
<gene>
    <name evidence="13" type="ORF">ENC19_27010</name>
</gene>
<reference evidence="13 14" key="1">
    <citation type="submission" date="2020-02" db="EMBL/GenBank/DDBJ databases">
        <title>Draft Genome Sequence of Verrucosispora sp. Strain CWR15, Isolated from Gulf of Mexico Sponge.</title>
        <authorList>
            <person name="Kennedy S.J."/>
            <person name="Cella E."/>
            <person name="Azarian T."/>
            <person name="Baker B.J."/>
            <person name="Shaw L.N."/>
        </authorList>
    </citation>
    <scope>NUCLEOTIDE SEQUENCE [LARGE SCALE GENOMIC DNA]</scope>
    <source>
        <strain evidence="13 14">CWR15</strain>
    </source>
</reference>
<dbReference type="GO" id="GO:0005886">
    <property type="term" value="C:plasma membrane"/>
    <property type="evidence" value="ECO:0007669"/>
    <property type="project" value="UniProtKB-SubCell"/>
</dbReference>
<evidence type="ECO:0000256" key="4">
    <source>
        <dbReference type="ARBA" id="ARBA00022475"/>
    </source>
</evidence>
<feature type="transmembrane region" description="Helical" evidence="12">
    <location>
        <begin position="416"/>
        <end position="442"/>
    </location>
</feature>
<dbReference type="PANTHER" id="PTHR30365">
    <property type="entry name" value="CYTOCHROME D UBIQUINOL OXIDASE"/>
    <property type="match status" value="1"/>
</dbReference>
<evidence type="ECO:0000256" key="3">
    <source>
        <dbReference type="ARBA" id="ARBA00022448"/>
    </source>
</evidence>
<dbReference type="GO" id="GO:0019646">
    <property type="term" value="P:aerobic electron transport chain"/>
    <property type="evidence" value="ECO:0007669"/>
    <property type="project" value="InterPro"/>
</dbReference>